<organism evidence="2 3">
    <name type="scientific">Chitiniphilus purpureus</name>
    <dbReference type="NCBI Taxonomy" id="2981137"/>
    <lineage>
        <taxon>Bacteria</taxon>
        <taxon>Pseudomonadati</taxon>
        <taxon>Pseudomonadota</taxon>
        <taxon>Betaproteobacteria</taxon>
        <taxon>Neisseriales</taxon>
        <taxon>Chitinibacteraceae</taxon>
        <taxon>Chitiniphilus</taxon>
    </lineage>
</organism>
<evidence type="ECO:0000313" key="2">
    <source>
        <dbReference type="EMBL" id="UXY17108.1"/>
    </source>
</evidence>
<dbReference type="EMBL" id="CP106753">
    <property type="protein sequence ID" value="UXY17108.1"/>
    <property type="molecule type" value="Genomic_DNA"/>
</dbReference>
<evidence type="ECO:0008006" key="4">
    <source>
        <dbReference type="Google" id="ProtNLM"/>
    </source>
</evidence>
<sequence length="203" mass="21898">MKTPLAALIALPLLLGQLAGCAGNPPPPESRYRIEAARPAAPAAAPLAQTLRLAPLRAAEGYREWRFVYRESDYRYAVDPYRGFVAAPAQLVTERTRAWLAASGLFGQIVSETEPADDPWVLHGRVDAFYADLRPGKPQQVTVQLTFTLHRDGSAAAQWPAHGQAPIRLAGGEGIAAAADEALANALTQLEQRLRATDLALVR</sequence>
<evidence type="ECO:0000313" key="3">
    <source>
        <dbReference type="Proteomes" id="UP001061302"/>
    </source>
</evidence>
<dbReference type="Gene3D" id="3.40.50.10610">
    <property type="entry name" value="ABC-type transport auxiliary lipoprotein component"/>
    <property type="match status" value="1"/>
</dbReference>
<protein>
    <recommendedName>
        <fullName evidence="4">ABC-type transport auxiliary lipoprotein component domain-containing protein</fullName>
    </recommendedName>
</protein>
<dbReference type="Proteomes" id="UP001061302">
    <property type="component" value="Chromosome"/>
</dbReference>
<keyword evidence="3" id="KW-1185">Reference proteome</keyword>
<keyword evidence="1" id="KW-0732">Signal</keyword>
<name>A0ABY6DTP6_9NEIS</name>
<dbReference type="SUPFAM" id="SSF159594">
    <property type="entry name" value="XCC0632-like"/>
    <property type="match status" value="1"/>
</dbReference>
<proteinExistence type="predicted"/>
<feature type="signal peptide" evidence="1">
    <location>
        <begin position="1"/>
        <end position="22"/>
    </location>
</feature>
<reference evidence="2" key="1">
    <citation type="submission" date="2022-10" db="EMBL/GenBank/DDBJ databases">
        <title>Chitiniphilus purpureus sp. nov., a novel chitin-degrading bacterium isolated from crawfish pond sediment.</title>
        <authorList>
            <person name="Li K."/>
        </authorList>
    </citation>
    <scope>NUCLEOTIDE SEQUENCE</scope>
    <source>
        <strain evidence="2">CD1</strain>
    </source>
</reference>
<feature type="chain" id="PRO_5047154983" description="ABC-type transport auxiliary lipoprotein component domain-containing protein" evidence="1">
    <location>
        <begin position="23"/>
        <end position="203"/>
    </location>
</feature>
<dbReference type="RefSeq" id="WP_263126538.1">
    <property type="nucleotide sequence ID" value="NZ_CP106753.1"/>
</dbReference>
<gene>
    <name evidence="2" type="ORF">N8I74_08885</name>
</gene>
<accession>A0ABY6DTP6</accession>
<evidence type="ECO:0000256" key="1">
    <source>
        <dbReference type="SAM" id="SignalP"/>
    </source>
</evidence>